<organism evidence="2 3">
    <name type="scientific">Drosophila willistoni</name>
    <name type="common">Fruit fly</name>
    <dbReference type="NCBI Taxonomy" id="7260"/>
    <lineage>
        <taxon>Eukaryota</taxon>
        <taxon>Metazoa</taxon>
        <taxon>Ecdysozoa</taxon>
        <taxon>Arthropoda</taxon>
        <taxon>Hexapoda</taxon>
        <taxon>Insecta</taxon>
        <taxon>Pterygota</taxon>
        <taxon>Neoptera</taxon>
        <taxon>Endopterygota</taxon>
        <taxon>Diptera</taxon>
        <taxon>Brachycera</taxon>
        <taxon>Muscomorpha</taxon>
        <taxon>Ephydroidea</taxon>
        <taxon>Drosophilidae</taxon>
        <taxon>Drosophila</taxon>
        <taxon>Sophophora</taxon>
    </lineage>
</organism>
<reference evidence="2 3" key="1">
    <citation type="journal article" date="2007" name="Nature">
        <title>Evolution of genes and genomes on the Drosophila phylogeny.</title>
        <authorList>
            <consortium name="Drosophila 12 Genomes Consortium"/>
            <person name="Clark A.G."/>
            <person name="Eisen M.B."/>
            <person name="Smith D.R."/>
            <person name="Bergman C.M."/>
            <person name="Oliver B."/>
            <person name="Markow T.A."/>
            <person name="Kaufman T.C."/>
            <person name="Kellis M."/>
            <person name="Gelbart W."/>
            <person name="Iyer V.N."/>
            <person name="Pollard D.A."/>
            <person name="Sackton T.B."/>
            <person name="Larracuente A.M."/>
            <person name="Singh N.D."/>
            <person name="Abad J.P."/>
            <person name="Abt D.N."/>
            <person name="Adryan B."/>
            <person name="Aguade M."/>
            <person name="Akashi H."/>
            <person name="Anderson W.W."/>
            <person name="Aquadro C.F."/>
            <person name="Ardell D.H."/>
            <person name="Arguello R."/>
            <person name="Artieri C.G."/>
            <person name="Barbash D.A."/>
            <person name="Barker D."/>
            <person name="Barsanti P."/>
            <person name="Batterham P."/>
            <person name="Batzoglou S."/>
            <person name="Begun D."/>
            <person name="Bhutkar A."/>
            <person name="Blanco E."/>
            <person name="Bosak S.A."/>
            <person name="Bradley R.K."/>
            <person name="Brand A.D."/>
            <person name="Brent M.R."/>
            <person name="Brooks A.N."/>
            <person name="Brown R.H."/>
            <person name="Butlin R.K."/>
            <person name="Caggese C."/>
            <person name="Calvi B.R."/>
            <person name="Bernardo de Carvalho A."/>
            <person name="Caspi A."/>
            <person name="Castrezana S."/>
            <person name="Celniker S.E."/>
            <person name="Chang J.L."/>
            <person name="Chapple C."/>
            <person name="Chatterji S."/>
            <person name="Chinwalla A."/>
            <person name="Civetta A."/>
            <person name="Clifton S.W."/>
            <person name="Comeron J.M."/>
            <person name="Costello J.C."/>
            <person name="Coyne J.A."/>
            <person name="Daub J."/>
            <person name="David R.G."/>
            <person name="Delcher A.L."/>
            <person name="Delehaunty K."/>
            <person name="Do C.B."/>
            <person name="Ebling H."/>
            <person name="Edwards K."/>
            <person name="Eickbush T."/>
            <person name="Evans J.D."/>
            <person name="Filipski A."/>
            <person name="Findeiss S."/>
            <person name="Freyhult E."/>
            <person name="Fulton L."/>
            <person name="Fulton R."/>
            <person name="Garcia A.C."/>
            <person name="Gardiner A."/>
            <person name="Garfield D.A."/>
            <person name="Garvin B.E."/>
            <person name="Gibson G."/>
            <person name="Gilbert D."/>
            <person name="Gnerre S."/>
            <person name="Godfrey J."/>
            <person name="Good R."/>
            <person name="Gotea V."/>
            <person name="Gravely B."/>
            <person name="Greenberg A.J."/>
            <person name="Griffiths-Jones S."/>
            <person name="Gross S."/>
            <person name="Guigo R."/>
            <person name="Gustafson E.A."/>
            <person name="Haerty W."/>
            <person name="Hahn M.W."/>
            <person name="Halligan D.L."/>
            <person name="Halpern A.L."/>
            <person name="Halter G.M."/>
            <person name="Han M.V."/>
            <person name="Heger A."/>
            <person name="Hillier L."/>
            <person name="Hinrichs A.S."/>
            <person name="Holmes I."/>
            <person name="Hoskins R.A."/>
            <person name="Hubisz M.J."/>
            <person name="Hultmark D."/>
            <person name="Huntley M.A."/>
            <person name="Jaffe D.B."/>
            <person name="Jagadeeshan S."/>
            <person name="Jeck W.R."/>
            <person name="Johnson J."/>
            <person name="Jones C.D."/>
            <person name="Jordan W.C."/>
            <person name="Karpen G.H."/>
            <person name="Kataoka E."/>
            <person name="Keightley P.D."/>
            <person name="Kheradpour P."/>
            <person name="Kirkness E.F."/>
            <person name="Koerich L.B."/>
            <person name="Kristiansen K."/>
            <person name="Kudrna D."/>
            <person name="Kulathinal R.J."/>
            <person name="Kumar S."/>
            <person name="Kwok R."/>
            <person name="Lander E."/>
            <person name="Langley C.H."/>
            <person name="Lapoint R."/>
            <person name="Lazzaro B.P."/>
            <person name="Lee S.J."/>
            <person name="Levesque L."/>
            <person name="Li R."/>
            <person name="Lin C.F."/>
            <person name="Lin M.F."/>
            <person name="Lindblad-Toh K."/>
            <person name="Llopart A."/>
            <person name="Long M."/>
            <person name="Low L."/>
            <person name="Lozovsky E."/>
            <person name="Lu J."/>
            <person name="Luo M."/>
            <person name="Machado C.A."/>
            <person name="Makalowski W."/>
            <person name="Marzo M."/>
            <person name="Matsuda M."/>
            <person name="Matzkin L."/>
            <person name="McAllister B."/>
            <person name="McBride C.S."/>
            <person name="McKernan B."/>
            <person name="McKernan K."/>
            <person name="Mendez-Lago M."/>
            <person name="Minx P."/>
            <person name="Mollenhauer M.U."/>
            <person name="Montooth K."/>
            <person name="Mount S.M."/>
            <person name="Mu X."/>
            <person name="Myers E."/>
            <person name="Negre B."/>
            <person name="Newfeld S."/>
            <person name="Nielsen R."/>
            <person name="Noor M.A."/>
            <person name="O'Grady P."/>
            <person name="Pachter L."/>
            <person name="Papaceit M."/>
            <person name="Parisi M.J."/>
            <person name="Parisi M."/>
            <person name="Parts L."/>
            <person name="Pedersen J.S."/>
            <person name="Pesole G."/>
            <person name="Phillippy A.M."/>
            <person name="Ponting C.P."/>
            <person name="Pop M."/>
            <person name="Porcelli D."/>
            <person name="Powell J.R."/>
            <person name="Prohaska S."/>
            <person name="Pruitt K."/>
            <person name="Puig M."/>
            <person name="Quesneville H."/>
            <person name="Ram K.R."/>
            <person name="Rand D."/>
            <person name="Rasmussen M.D."/>
            <person name="Reed L.K."/>
            <person name="Reenan R."/>
            <person name="Reily A."/>
            <person name="Remington K.A."/>
            <person name="Rieger T.T."/>
            <person name="Ritchie M.G."/>
            <person name="Robin C."/>
            <person name="Rogers Y.H."/>
            <person name="Rohde C."/>
            <person name="Rozas J."/>
            <person name="Rubenfield M.J."/>
            <person name="Ruiz A."/>
            <person name="Russo S."/>
            <person name="Salzberg S.L."/>
            <person name="Sanchez-Gracia A."/>
            <person name="Saranga D.J."/>
            <person name="Sato H."/>
            <person name="Schaeffer S.W."/>
            <person name="Schatz M.C."/>
            <person name="Schlenke T."/>
            <person name="Schwartz R."/>
            <person name="Segarra C."/>
            <person name="Singh R.S."/>
            <person name="Sirot L."/>
            <person name="Sirota M."/>
            <person name="Sisneros N.B."/>
            <person name="Smith C.D."/>
            <person name="Smith T.F."/>
            <person name="Spieth J."/>
            <person name="Stage D.E."/>
            <person name="Stark A."/>
            <person name="Stephan W."/>
            <person name="Strausberg R.L."/>
            <person name="Strempel S."/>
            <person name="Sturgill D."/>
            <person name="Sutton G."/>
            <person name="Sutton G.G."/>
            <person name="Tao W."/>
            <person name="Teichmann S."/>
            <person name="Tobari Y.N."/>
            <person name="Tomimura Y."/>
            <person name="Tsolas J.M."/>
            <person name="Valente V.L."/>
            <person name="Venter E."/>
            <person name="Venter J.C."/>
            <person name="Vicario S."/>
            <person name="Vieira F.G."/>
            <person name="Vilella A.J."/>
            <person name="Villasante A."/>
            <person name="Walenz B."/>
            <person name="Wang J."/>
            <person name="Wasserman M."/>
            <person name="Watts T."/>
            <person name="Wilson D."/>
            <person name="Wilson R.K."/>
            <person name="Wing R.A."/>
            <person name="Wolfner M.F."/>
            <person name="Wong A."/>
            <person name="Wong G.K."/>
            <person name="Wu C.I."/>
            <person name="Wu G."/>
            <person name="Yamamoto D."/>
            <person name="Yang H.P."/>
            <person name="Yang S.P."/>
            <person name="Yorke J.A."/>
            <person name="Yoshida K."/>
            <person name="Zdobnov E."/>
            <person name="Zhang P."/>
            <person name="Zhang Y."/>
            <person name="Zimin A.V."/>
            <person name="Baldwin J."/>
            <person name="Abdouelleil A."/>
            <person name="Abdulkadir J."/>
            <person name="Abebe A."/>
            <person name="Abera B."/>
            <person name="Abreu J."/>
            <person name="Acer S.C."/>
            <person name="Aftuck L."/>
            <person name="Alexander A."/>
            <person name="An P."/>
            <person name="Anderson E."/>
            <person name="Anderson S."/>
            <person name="Arachi H."/>
            <person name="Azer M."/>
            <person name="Bachantsang P."/>
            <person name="Barry A."/>
            <person name="Bayul T."/>
            <person name="Berlin A."/>
            <person name="Bessette D."/>
            <person name="Bloom T."/>
            <person name="Blye J."/>
            <person name="Boguslavskiy L."/>
            <person name="Bonnet C."/>
            <person name="Boukhgalter B."/>
            <person name="Bourzgui I."/>
            <person name="Brown A."/>
            <person name="Cahill P."/>
            <person name="Channer S."/>
            <person name="Cheshatsang Y."/>
            <person name="Chuda L."/>
            <person name="Citroen M."/>
            <person name="Collymore A."/>
            <person name="Cooke P."/>
            <person name="Costello M."/>
            <person name="D'Aco K."/>
            <person name="Daza R."/>
            <person name="De Haan G."/>
            <person name="DeGray S."/>
            <person name="DeMaso C."/>
            <person name="Dhargay N."/>
            <person name="Dooley K."/>
            <person name="Dooley E."/>
            <person name="Doricent M."/>
            <person name="Dorje P."/>
            <person name="Dorjee K."/>
            <person name="Dupes A."/>
            <person name="Elong R."/>
            <person name="Falk J."/>
            <person name="Farina A."/>
            <person name="Faro S."/>
            <person name="Ferguson D."/>
            <person name="Fisher S."/>
            <person name="Foley C.D."/>
            <person name="Franke A."/>
            <person name="Friedrich D."/>
            <person name="Gadbois L."/>
            <person name="Gearin G."/>
            <person name="Gearin C.R."/>
            <person name="Giannoukos G."/>
            <person name="Goode T."/>
            <person name="Graham J."/>
            <person name="Grandbois E."/>
            <person name="Grewal S."/>
            <person name="Gyaltsen K."/>
            <person name="Hafez N."/>
            <person name="Hagos B."/>
            <person name="Hall J."/>
            <person name="Henson C."/>
            <person name="Hollinger A."/>
            <person name="Honan T."/>
            <person name="Huard M.D."/>
            <person name="Hughes L."/>
            <person name="Hurhula B."/>
            <person name="Husby M.E."/>
            <person name="Kamat A."/>
            <person name="Kanga B."/>
            <person name="Kashin S."/>
            <person name="Khazanovich D."/>
            <person name="Kisner P."/>
            <person name="Lance K."/>
            <person name="Lara M."/>
            <person name="Lee W."/>
            <person name="Lennon N."/>
            <person name="Letendre F."/>
            <person name="LeVine R."/>
            <person name="Lipovsky A."/>
            <person name="Liu X."/>
            <person name="Liu J."/>
            <person name="Liu S."/>
            <person name="Lokyitsang T."/>
            <person name="Lokyitsang Y."/>
            <person name="Lubonja R."/>
            <person name="Lui A."/>
            <person name="MacDonald P."/>
            <person name="Magnisalis V."/>
            <person name="Maru K."/>
            <person name="Matthews C."/>
            <person name="McCusker W."/>
            <person name="McDonough S."/>
            <person name="Mehta T."/>
            <person name="Meldrim J."/>
            <person name="Meneus L."/>
            <person name="Mihai O."/>
            <person name="Mihalev A."/>
            <person name="Mihova T."/>
            <person name="Mittelman R."/>
            <person name="Mlenga V."/>
            <person name="Montmayeur A."/>
            <person name="Mulrain L."/>
            <person name="Navidi A."/>
            <person name="Naylor J."/>
            <person name="Negash T."/>
            <person name="Nguyen T."/>
            <person name="Nguyen N."/>
            <person name="Nicol R."/>
            <person name="Norbu C."/>
            <person name="Norbu N."/>
            <person name="Novod N."/>
            <person name="O'Neill B."/>
            <person name="Osman S."/>
            <person name="Markiewicz E."/>
            <person name="Oyono O.L."/>
            <person name="Patti C."/>
            <person name="Phunkhang P."/>
            <person name="Pierre F."/>
            <person name="Priest M."/>
            <person name="Raghuraman S."/>
            <person name="Rege F."/>
            <person name="Reyes R."/>
            <person name="Rise C."/>
            <person name="Rogov P."/>
            <person name="Ross K."/>
            <person name="Ryan E."/>
            <person name="Settipalli S."/>
            <person name="Shea T."/>
            <person name="Sherpa N."/>
            <person name="Shi L."/>
            <person name="Shih D."/>
            <person name="Sparrow T."/>
            <person name="Spaulding J."/>
            <person name="Stalker J."/>
            <person name="Stange-Thomann N."/>
            <person name="Stavropoulos S."/>
            <person name="Stone C."/>
            <person name="Strader C."/>
            <person name="Tesfaye S."/>
            <person name="Thomson T."/>
            <person name="Thoulutsang Y."/>
            <person name="Thoulutsang D."/>
            <person name="Topham K."/>
            <person name="Topping I."/>
            <person name="Tsamla T."/>
            <person name="Vassiliev H."/>
            <person name="Vo A."/>
            <person name="Wangchuk T."/>
            <person name="Wangdi T."/>
            <person name="Weiand M."/>
            <person name="Wilkinson J."/>
            <person name="Wilson A."/>
            <person name="Yadav S."/>
            <person name="Young G."/>
            <person name="Yu Q."/>
            <person name="Zembek L."/>
            <person name="Zhong D."/>
            <person name="Zimmer A."/>
            <person name="Zwirko Z."/>
            <person name="Jaffe D.B."/>
            <person name="Alvarez P."/>
            <person name="Brockman W."/>
            <person name="Butler J."/>
            <person name="Chin C."/>
            <person name="Gnerre S."/>
            <person name="Grabherr M."/>
            <person name="Kleber M."/>
            <person name="Mauceli E."/>
            <person name="MacCallum I."/>
        </authorList>
    </citation>
    <scope>NUCLEOTIDE SEQUENCE [LARGE SCALE GENOMIC DNA]</scope>
    <source>
        <strain evidence="3">Tucson 14030-0811.24</strain>
    </source>
</reference>
<dbReference type="GO" id="GO:0007098">
    <property type="term" value="P:centrosome cycle"/>
    <property type="evidence" value="ECO:0007669"/>
    <property type="project" value="EnsemblMetazoa"/>
</dbReference>
<feature type="compositionally biased region" description="Low complexity" evidence="1">
    <location>
        <begin position="953"/>
        <end position="997"/>
    </location>
</feature>
<feature type="compositionally biased region" description="Basic and acidic residues" evidence="1">
    <location>
        <begin position="498"/>
        <end position="511"/>
    </location>
</feature>
<feature type="compositionally biased region" description="Polar residues" evidence="1">
    <location>
        <begin position="1031"/>
        <end position="1043"/>
    </location>
</feature>
<evidence type="ECO:0000313" key="3">
    <source>
        <dbReference type="Proteomes" id="UP000007798"/>
    </source>
</evidence>
<dbReference type="OrthoDB" id="8060570at2759"/>
<dbReference type="EMBL" id="CH964232">
    <property type="protein sequence ID" value="EDW81613.2"/>
    <property type="molecule type" value="Genomic_DNA"/>
</dbReference>
<feature type="compositionally biased region" description="Low complexity" evidence="1">
    <location>
        <begin position="923"/>
        <end position="945"/>
    </location>
</feature>
<feature type="region of interest" description="Disordered" evidence="1">
    <location>
        <begin position="489"/>
        <end position="515"/>
    </location>
</feature>
<evidence type="ECO:0000256" key="1">
    <source>
        <dbReference type="SAM" id="MobiDB-lite"/>
    </source>
</evidence>
<feature type="compositionally biased region" description="Basic and acidic residues" evidence="1">
    <location>
        <begin position="1117"/>
        <end position="1126"/>
    </location>
</feature>
<dbReference type="STRING" id="7260.B4N966"/>
<feature type="region of interest" description="Disordered" evidence="1">
    <location>
        <begin position="128"/>
        <end position="212"/>
    </location>
</feature>
<feature type="compositionally biased region" description="Basic and acidic residues" evidence="1">
    <location>
        <begin position="149"/>
        <end position="165"/>
    </location>
</feature>
<proteinExistence type="predicted"/>
<feature type="compositionally biased region" description="Low complexity" evidence="1">
    <location>
        <begin position="133"/>
        <end position="147"/>
    </location>
</feature>
<gene>
    <name evidence="2" type="primary">Dwil\GK10932</name>
    <name evidence="2" type="ORF">Dwil_GK10932</name>
</gene>
<dbReference type="GO" id="GO:0005819">
    <property type="term" value="C:spindle"/>
    <property type="evidence" value="ECO:0007669"/>
    <property type="project" value="EnsemblMetazoa"/>
</dbReference>
<dbReference type="GO" id="GO:0005875">
    <property type="term" value="C:microtubule associated complex"/>
    <property type="evidence" value="ECO:0007669"/>
    <property type="project" value="EnsemblMetazoa"/>
</dbReference>
<feature type="compositionally biased region" description="Low complexity" evidence="1">
    <location>
        <begin position="764"/>
        <end position="830"/>
    </location>
</feature>
<dbReference type="Proteomes" id="UP000007798">
    <property type="component" value="Unassembled WGS sequence"/>
</dbReference>
<feature type="region of interest" description="Disordered" evidence="1">
    <location>
        <begin position="720"/>
        <end position="1133"/>
    </location>
</feature>
<keyword evidence="3" id="KW-1185">Reference proteome</keyword>
<name>B4N966_DROWI</name>
<dbReference type="AlphaFoldDB" id="B4N966"/>
<feature type="compositionally biased region" description="Low complexity" evidence="1">
    <location>
        <begin position="1008"/>
        <end position="1029"/>
    </location>
</feature>
<dbReference type="GO" id="GO:0000278">
    <property type="term" value="P:mitotic cell cycle"/>
    <property type="evidence" value="ECO:0007669"/>
    <property type="project" value="EnsemblMetazoa"/>
</dbReference>
<feature type="compositionally biased region" description="Low complexity" evidence="1">
    <location>
        <begin position="728"/>
        <end position="739"/>
    </location>
</feature>
<dbReference type="InParanoid" id="B4N966"/>
<dbReference type="SMR" id="B4N966"/>
<protein>
    <recommendedName>
        <fullName evidence="4">Ataxin-2 C-terminal domain-containing protein</fullName>
    </recommendedName>
</protein>
<dbReference type="FunCoup" id="B4N966">
    <property type="interactions" value="64"/>
</dbReference>
<evidence type="ECO:0000313" key="2">
    <source>
        <dbReference type="EMBL" id="EDW81613.2"/>
    </source>
</evidence>
<feature type="compositionally biased region" description="Polar residues" evidence="1">
    <location>
        <begin position="172"/>
        <end position="185"/>
    </location>
</feature>
<accession>B4N966</accession>
<evidence type="ECO:0008006" key="4">
    <source>
        <dbReference type="Google" id="ProtNLM"/>
    </source>
</evidence>
<dbReference type="eggNOG" id="ENOG502SE79">
    <property type="taxonomic scope" value="Eukaryota"/>
</dbReference>
<sequence length="1143" mass="121680">MEHEDNNAQFDNFLQNRLAESLQMAAGAGQVADVAGDLMVVPPQKSDEQQQQHDEDDEEWKYIQEVQQSEKHQQQLQQQQQLQLDDELHHDLSLNLNLDPIVVGNGRAAAPPGAIDYEEGEEDEVEVIKNNDNDFSTNSNTETTTSTGEIKEKDNELIHPLQHHEDEDEPSSVATTCGTTSSLSEHQPAPQYEGGFDNKENNDPFSAANQSPLALNPNAMEFVPNFGSQPTSPSPIPESHINPHQLIAGGVNLDDLVAESPRKGSNRVNMDAINVPDELEFDNEAAKRPHELEQADDVFGQEQQQEELQQPQLLNGAGDSADIILDHGPETSVDLDAPATPTEEDVMNRSLYAEHNNASAIEDILNSVQPLPINTQLDDEFAEKELLHVEEKEHISQSPSTEELQEEEEEHQQQQPEHQLFAAQDPMQASFYLEHTSSENQDPFNLAAADQLNQSLLLDTSAPLFSPEAADSTPVTKLELEPQEAAVVDITPSPLSSTEEKHLVEETKEQEPLEEQEYQKTGTNLIQEQALLEHNDDGPLEFTVGAPPQVEEYTALSNAAADFVDNLSSTLESNPFAASLEKEIVNKFTLEPESQPSIGAFDSHLEEPPISQLQDVGVNYNPLELQEELIEETHHFTNGVESHITPEPPVHVEQEVEKVLHFDIPEQQEPPKVEQEPEPEPEKELLHIEAPAAVQEQEPIPEPVPEEPIVAVTQSLIAEEEPPKVAEPEPLAEPLISSEPIKDEPVVAAEPTIGKTSPTEAKKPAAAPARSGVTATKAKPATTSAAKKPLAAAPSKTSTAAARPRTAPATGAAAKPASTVGAAAKPATAARKPLTSTLAAKPGPKTTTTGASTARPATAPVSKTTAPTATRSAPTTARKPISSTTTTSSAAQVKPRLAATSAAAGAPKPKVPSPKSTLSSTLRKTAAPTSASSTTSTSARSPTKALANGVAKSSVGGTATATHTTRVRSATTTGATNGSSTSTTTTTTTTTTKTFTARPAPKFTHSVTGPTAASTARRTASSTGVTAAAQRKSSPLKTTTRSSPLKPLGSANNSPLKPKAKESATTKTSPTGLKGKGAAATPIKATNGVAKQQEQQVQEPVESEATHNGNGNGNGILHDDTEELHQPQDSAPVAAADVALLDF</sequence>
<feature type="compositionally biased region" description="Polar residues" evidence="1">
    <location>
        <begin position="203"/>
        <end position="212"/>
    </location>
</feature>
<feature type="region of interest" description="Disordered" evidence="1">
    <location>
        <begin position="391"/>
        <end position="445"/>
    </location>
</feature>
<dbReference type="HOGENOM" id="CLU_272524_0_0_1"/>
<feature type="region of interest" description="Disordered" evidence="1">
    <location>
        <begin position="664"/>
        <end position="683"/>
    </location>
</feature>
<feature type="compositionally biased region" description="Low complexity" evidence="1">
    <location>
        <begin position="862"/>
        <end position="889"/>
    </location>
</feature>
<dbReference type="GO" id="GO:0030496">
    <property type="term" value="C:midbody"/>
    <property type="evidence" value="ECO:0007669"/>
    <property type="project" value="EnsemblMetazoa"/>
</dbReference>